<sequence>MLIRINLFTERSFFWHDLFVLVEDIFLKPMFEDCRLEMRIIKKSTKFELMTKFE</sequence>
<dbReference type="EMBL" id="CVRI01000074">
    <property type="protein sequence ID" value="CRL08144.1"/>
    <property type="molecule type" value="Genomic_DNA"/>
</dbReference>
<dbReference type="Proteomes" id="UP000183832">
    <property type="component" value="Unassembled WGS sequence"/>
</dbReference>
<name>A0A1J1J6Y0_9DIPT</name>
<organism evidence="1 2">
    <name type="scientific">Clunio marinus</name>
    <dbReference type="NCBI Taxonomy" id="568069"/>
    <lineage>
        <taxon>Eukaryota</taxon>
        <taxon>Metazoa</taxon>
        <taxon>Ecdysozoa</taxon>
        <taxon>Arthropoda</taxon>
        <taxon>Hexapoda</taxon>
        <taxon>Insecta</taxon>
        <taxon>Pterygota</taxon>
        <taxon>Neoptera</taxon>
        <taxon>Endopterygota</taxon>
        <taxon>Diptera</taxon>
        <taxon>Nematocera</taxon>
        <taxon>Chironomoidea</taxon>
        <taxon>Chironomidae</taxon>
        <taxon>Clunio</taxon>
    </lineage>
</organism>
<evidence type="ECO:0000313" key="2">
    <source>
        <dbReference type="Proteomes" id="UP000183832"/>
    </source>
</evidence>
<reference evidence="1 2" key="1">
    <citation type="submission" date="2015-04" db="EMBL/GenBank/DDBJ databases">
        <authorList>
            <person name="Syromyatnikov M.Y."/>
            <person name="Popov V.N."/>
        </authorList>
    </citation>
    <scope>NUCLEOTIDE SEQUENCE [LARGE SCALE GENOMIC DNA]</scope>
</reference>
<accession>A0A1J1J6Y0</accession>
<protein>
    <submittedName>
        <fullName evidence="1">CLUMA_CG021037, isoform A</fullName>
    </submittedName>
</protein>
<gene>
    <name evidence="1" type="ORF">CLUMA_CG021037</name>
</gene>
<dbReference type="AlphaFoldDB" id="A0A1J1J6Y0"/>
<keyword evidence="2" id="KW-1185">Reference proteome</keyword>
<evidence type="ECO:0000313" key="1">
    <source>
        <dbReference type="EMBL" id="CRL08144.1"/>
    </source>
</evidence>
<proteinExistence type="predicted"/>